<dbReference type="InterPro" id="IPR044148">
    <property type="entry name" value="ALDH_GabD1-like"/>
</dbReference>
<keyword evidence="2" id="KW-0521">NADP</keyword>
<organism evidence="5 6">
    <name type="scientific">Flexistipes sinusarabici</name>
    <dbReference type="NCBI Taxonomy" id="2352"/>
    <lineage>
        <taxon>Bacteria</taxon>
        <taxon>Pseudomonadati</taxon>
        <taxon>Deferribacterota</taxon>
        <taxon>Deferribacteres</taxon>
        <taxon>Deferribacterales</taxon>
        <taxon>Flexistipitaceae</taxon>
        <taxon>Flexistipes</taxon>
    </lineage>
</organism>
<dbReference type="InterPro" id="IPR016161">
    <property type="entry name" value="Ald_DH/histidinol_DH"/>
</dbReference>
<dbReference type="FunFam" id="3.40.309.10:FF:000010">
    <property type="entry name" value="Gamma-aminobutyraldehyde dehydrogenase"/>
    <property type="match status" value="1"/>
</dbReference>
<evidence type="ECO:0000256" key="1">
    <source>
        <dbReference type="ARBA" id="ARBA00009986"/>
    </source>
</evidence>
<name>A0A3D5QA00_FLESI</name>
<proteinExistence type="inferred from homology"/>
<dbReference type="Gene3D" id="3.40.309.10">
    <property type="entry name" value="Aldehyde Dehydrogenase, Chain A, domain 2"/>
    <property type="match status" value="1"/>
</dbReference>
<evidence type="ECO:0000313" key="6">
    <source>
        <dbReference type="Proteomes" id="UP000262325"/>
    </source>
</evidence>
<comment type="similarity">
    <text evidence="1">Belongs to the aldehyde dehydrogenase family.</text>
</comment>
<dbReference type="InterPro" id="IPR047110">
    <property type="entry name" value="GABD/Sad-like"/>
</dbReference>
<dbReference type="FunFam" id="3.40.605.10:FF:000012">
    <property type="entry name" value="NAD-dependent succinate-semialdehyde dehydrogenase"/>
    <property type="match status" value="1"/>
</dbReference>
<feature type="domain" description="Aldehyde dehydrogenase" evidence="4">
    <location>
        <begin position="6"/>
        <end position="454"/>
    </location>
</feature>
<sequence length="461" mass="50619">MAKTKLVATNPATEEVVYEKPLDSQEDIEAKLELSEKTYYDFWKKTSFEERAGYLRKVAKVMRDNLDDYAMPMVEEMGKPIKEARGEVQKAAWCAEHYADHAEEYLKKEYIESDATKSYVQYLPLGPVLGVLPWNAPFWLAARFYAPALMAGNTCLMKHDSHVPKCAEYITKAFVDAGVPEGVFQNLVITSASIEWVIRHDAVRAVSVTGSDFAGSKIASIAGSEIKPSVMELGGSDPSVVLSDANLEEAADTICLMRLINAGQSCIAAKRIIVEEPVYDKMIDLMKERFEKYKVGDPKDESTDVGPIARKDLRDDLHRQVQASVKEGARLVLGGEIPEGKGFYYPVTMLADVKPEMTASCEETFGPIAAVMKAKDADEALKLANATQYGLAASIWTDASRGAEMASEIESGQVAVNGIVKTDPRLPSGGVKRSGFGRELGPHGIKMFVNTQQVWIGPKKS</sequence>
<dbReference type="GO" id="GO:0004030">
    <property type="term" value="F:aldehyde dehydrogenase [NAD(P)+] activity"/>
    <property type="evidence" value="ECO:0007669"/>
    <property type="project" value="InterPro"/>
</dbReference>
<keyword evidence="3" id="KW-0560">Oxidoreductase</keyword>
<dbReference type="InterPro" id="IPR016160">
    <property type="entry name" value="Ald_DH_CS_CYS"/>
</dbReference>
<evidence type="ECO:0000259" key="4">
    <source>
        <dbReference type="Pfam" id="PF00171"/>
    </source>
</evidence>
<gene>
    <name evidence="5" type="ORF">DHM44_02610</name>
</gene>
<reference evidence="5 6" key="1">
    <citation type="journal article" date="2018" name="Nat. Biotechnol.">
        <title>A standardized bacterial taxonomy based on genome phylogeny substantially revises the tree of life.</title>
        <authorList>
            <person name="Parks D.H."/>
            <person name="Chuvochina M."/>
            <person name="Waite D.W."/>
            <person name="Rinke C."/>
            <person name="Skarshewski A."/>
            <person name="Chaumeil P.A."/>
            <person name="Hugenholtz P."/>
        </authorList>
    </citation>
    <scope>NUCLEOTIDE SEQUENCE [LARGE SCALE GENOMIC DNA]</scope>
    <source>
        <strain evidence="5">UBA8672</strain>
    </source>
</reference>
<dbReference type="Gene3D" id="3.40.605.10">
    <property type="entry name" value="Aldehyde Dehydrogenase, Chain A, domain 1"/>
    <property type="match status" value="1"/>
</dbReference>
<dbReference type="Pfam" id="PF00171">
    <property type="entry name" value="Aldedh"/>
    <property type="match status" value="1"/>
</dbReference>
<accession>A0A3D5QA00</accession>
<evidence type="ECO:0000256" key="2">
    <source>
        <dbReference type="ARBA" id="ARBA00022857"/>
    </source>
</evidence>
<dbReference type="InterPro" id="IPR016162">
    <property type="entry name" value="Ald_DH_N"/>
</dbReference>
<dbReference type="GO" id="GO:0004777">
    <property type="term" value="F:succinate-semialdehyde dehydrogenase (NAD+) activity"/>
    <property type="evidence" value="ECO:0007669"/>
    <property type="project" value="TreeGrafter"/>
</dbReference>
<dbReference type="EMBL" id="DPPF01000057">
    <property type="protein sequence ID" value="HCW92553.1"/>
    <property type="molecule type" value="Genomic_DNA"/>
</dbReference>
<comment type="caution">
    <text evidence="5">The sequence shown here is derived from an EMBL/GenBank/DDBJ whole genome shotgun (WGS) entry which is preliminary data.</text>
</comment>
<dbReference type="Proteomes" id="UP000262325">
    <property type="component" value="Unassembled WGS sequence"/>
</dbReference>
<dbReference type="PANTHER" id="PTHR43217">
    <property type="entry name" value="SUCCINATE SEMIALDEHYDE DEHYDROGENASE [NAD(P)+] SAD"/>
    <property type="match status" value="1"/>
</dbReference>
<dbReference type="PANTHER" id="PTHR43217:SF1">
    <property type="entry name" value="SUCCINATE SEMIALDEHYDE DEHYDROGENASE [NAD(P)+] SAD"/>
    <property type="match status" value="1"/>
</dbReference>
<protein>
    <submittedName>
        <fullName evidence="5">Succinate-semialdehyde dehydrogenase</fullName>
    </submittedName>
</protein>
<dbReference type="SUPFAM" id="SSF53720">
    <property type="entry name" value="ALDH-like"/>
    <property type="match status" value="1"/>
</dbReference>
<dbReference type="AlphaFoldDB" id="A0A3D5QA00"/>
<dbReference type="InterPro" id="IPR015590">
    <property type="entry name" value="Aldehyde_DH_dom"/>
</dbReference>
<dbReference type="PROSITE" id="PS00070">
    <property type="entry name" value="ALDEHYDE_DEHYDR_CYS"/>
    <property type="match status" value="1"/>
</dbReference>
<evidence type="ECO:0000256" key="3">
    <source>
        <dbReference type="ARBA" id="ARBA00023002"/>
    </source>
</evidence>
<dbReference type="InterPro" id="IPR016163">
    <property type="entry name" value="Ald_DH_C"/>
</dbReference>
<dbReference type="CDD" id="cd07100">
    <property type="entry name" value="ALDH_SSADH1_GabD1"/>
    <property type="match status" value="1"/>
</dbReference>
<evidence type="ECO:0000313" key="5">
    <source>
        <dbReference type="EMBL" id="HCW92553.1"/>
    </source>
</evidence>